<evidence type="ECO:0000256" key="5">
    <source>
        <dbReference type="ARBA" id="ARBA00022553"/>
    </source>
</evidence>
<evidence type="ECO:0000256" key="14">
    <source>
        <dbReference type="SAM" id="Phobius"/>
    </source>
</evidence>
<dbReference type="CDD" id="cd00082">
    <property type="entry name" value="HisKA"/>
    <property type="match status" value="1"/>
</dbReference>
<evidence type="ECO:0000256" key="12">
    <source>
        <dbReference type="ARBA" id="ARBA00023012"/>
    </source>
</evidence>
<dbReference type="SUPFAM" id="SSF55874">
    <property type="entry name" value="ATPase domain of HSP90 chaperone/DNA topoisomerase II/histidine kinase"/>
    <property type="match status" value="1"/>
</dbReference>
<evidence type="ECO:0000256" key="11">
    <source>
        <dbReference type="ARBA" id="ARBA00022989"/>
    </source>
</evidence>
<dbReference type="SUPFAM" id="SSF47384">
    <property type="entry name" value="Homodimeric domain of signal transducing histidine kinase"/>
    <property type="match status" value="1"/>
</dbReference>
<keyword evidence="6" id="KW-0808">Transferase</keyword>
<name>A0ABS1KXS7_9BACT</name>
<evidence type="ECO:0000259" key="16">
    <source>
        <dbReference type="PROSITE" id="PS50885"/>
    </source>
</evidence>
<keyword evidence="18" id="KW-1185">Reference proteome</keyword>
<dbReference type="Gene3D" id="3.30.565.10">
    <property type="entry name" value="Histidine kinase-like ATPase, C-terminal domain"/>
    <property type="match status" value="1"/>
</dbReference>
<dbReference type="PRINTS" id="PR00344">
    <property type="entry name" value="BCTRLSENSOR"/>
</dbReference>
<dbReference type="RefSeq" id="WP_202013825.1">
    <property type="nucleotide sequence ID" value="NZ_JAERRB010000009.1"/>
</dbReference>
<dbReference type="EMBL" id="JAERRB010000009">
    <property type="protein sequence ID" value="MBL0744184.1"/>
    <property type="molecule type" value="Genomic_DNA"/>
</dbReference>
<dbReference type="PROSITE" id="PS50885">
    <property type="entry name" value="HAMP"/>
    <property type="match status" value="1"/>
</dbReference>
<gene>
    <name evidence="17" type="ORF">JI741_23330</name>
</gene>
<dbReference type="SMART" id="SM00304">
    <property type="entry name" value="HAMP"/>
    <property type="match status" value="1"/>
</dbReference>
<evidence type="ECO:0000256" key="6">
    <source>
        <dbReference type="ARBA" id="ARBA00022679"/>
    </source>
</evidence>
<evidence type="ECO:0000256" key="10">
    <source>
        <dbReference type="ARBA" id="ARBA00022840"/>
    </source>
</evidence>
<evidence type="ECO:0000256" key="8">
    <source>
        <dbReference type="ARBA" id="ARBA00022741"/>
    </source>
</evidence>
<dbReference type="PANTHER" id="PTHR45528:SF1">
    <property type="entry name" value="SENSOR HISTIDINE KINASE CPXA"/>
    <property type="match status" value="1"/>
</dbReference>
<keyword evidence="9 17" id="KW-0418">Kinase</keyword>
<feature type="transmembrane region" description="Helical" evidence="14">
    <location>
        <begin position="152"/>
        <end position="175"/>
    </location>
</feature>
<keyword evidence="10" id="KW-0067">ATP-binding</keyword>
<evidence type="ECO:0000256" key="2">
    <source>
        <dbReference type="ARBA" id="ARBA00004651"/>
    </source>
</evidence>
<comment type="subcellular location">
    <subcellularLocation>
        <location evidence="2">Cell membrane</location>
        <topology evidence="2">Multi-pass membrane protein</topology>
    </subcellularLocation>
</comment>
<keyword evidence="8" id="KW-0547">Nucleotide-binding</keyword>
<evidence type="ECO:0000256" key="3">
    <source>
        <dbReference type="ARBA" id="ARBA00012438"/>
    </source>
</evidence>
<dbReference type="Proteomes" id="UP000613030">
    <property type="component" value="Unassembled WGS sequence"/>
</dbReference>
<evidence type="ECO:0000313" key="17">
    <source>
        <dbReference type="EMBL" id="MBL0744184.1"/>
    </source>
</evidence>
<proteinExistence type="predicted"/>
<evidence type="ECO:0000256" key="1">
    <source>
        <dbReference type="ARBA" id="ARBA00000085"/>
    </source>
</evidence>
<evidence type="ECO:0000259" key="15">
    <source>
        <dbReference type="PROSITE" id="PS50109"/>
    </source>
</evidence>
<keyword evidence="12" id="KW-0902">Two-component regulatory system</keyword>
<feature type="domain" description="Histidine kinase" evidence="15">
    <location>
        <begin position="237"/>
        <end position="454"/>
    </location>
</feature>
<dbReference type="Pfam" id="PF00672">
    <property type="entry name" value="HAMP"/>
    <property type="match status" value="1"/>
</dbReference>
<keyword evidence="7 14" id="KW-0812">Transmembrane</keyword>
<keyword evidence="13 14" id="KW-0472">Membrane</keyword>
<evidence type="ECO:0000256" key="9">
    <source>
        <dbReference type="ARBA" id="ARBA00022777"/>
    </source>
</evidence>
<dbReference type="Gene3D" id="6.10.340.10">
    <property type="match status" value="1"/>
</dbReference>
<protein>
    <recommendedName>
        <fullName evidence="3">histidine kinase</fullName>
        <ecNumber evidence="3">2.7.13.3</ecNumber>
    </recommendedName>
</protein>
<reference evidence="17 18" key="1">
    <citation type="submission" date="2021-01" db="EMBL/GenBank/DDBJ databases">
        <title>Chryseolinea sp. Jin1 Genome sequencing and assembly.</title>
        <authorList>
            <person name="Kim I."/>
        </authorList>
    </citation>
    <scope>NUCLEOTIDE SEQUENCE [LARGE SCALE GENOMIC DNA]</scope>
    <source>
        <strain evidence="17 18">Jin1</strain>
    </source>
</reference>
<sequence length="458" mass="52326">MLIRYKIIIWFSGLTGVLFFLFSLYIYVAYTNSREEAFRERIRNKALATKEIYDLHNQLAEKIITSIPEQSEYVFDEHRNLVFAINDLNDFKFDQHFLDSVKKNKEFYFEYLRPRRNEQKDGYAFSFGPSDQTKIIIITAYDKIGREQARNLAYILIFGNIFFLMLIGLSGYLFARSILKPIDELVTQAEAVRSDDVRFRLHYRNPRDEIGVVAASFNKVLERIQELVELQKSFIAHASHELRTPLTAVSGILETSVNYDNDVHTVKKSMKAGHKELQKAIGLINGLLQLAKVDATEEIEMQRINSLDLLIDVISFFKLKNLEQEFLLRIDECLPKDVSIELMGNIHLLRTALLNIIDNASKYSSGKKIEIFVRAISESSVSISFTDQGIGIQDEDMKNILDPLYRGKNTMGIEGFGLGLPLTKRIVALHKGEMIVKNNTQGGVTVTLLLPANVIQAV</sequence>
<dbReference type="InterPro" id="IPR003660">
    <property type="entry name" value="HAMP_dom"/>
</dbReference>
<dbReference type="CDD" id="cd06225">
    <property type="entry name" value="HAMP"/>
    <property type="match status" value="1"/>
</dbReference>
<evidence type="ECO:0000256" key="13">
    <source>
        <dbReference type="ARBA" id="ARBA00023136"/>
    </source>
</evidence>
<evidence type="ECO:0000256" key="4">
    <source>
        <dbReference type="ARBA" id="ARBA00022475"/>
    </source>
</evidence>
<dbReference type="PANTHER" id="PTHR45528">
    <property type="entry name" value="SENSOR HISTIDINE KINASE CPXA"/>
    <property type="match status" value="1"/>
</dbReference>
<dbReference type="InterPro" id="IPR036890">
    <property type="entry name" value="HATPase_C_sf"/>
</dbReference>
<keyword evidence="4" id="KW-1003">Cell membrane</keyword>
<dbReference type="EC" id="2.7.13.3" evidence="3"/>
<dbReference type="Pfam" id="PF00512">
    <property type="entry name" value="HisKA"/>
    <property type="match status" value="1"/>
</dbReference>
<dbReference type="InterPro" id="IPR004358">
    <property type="entry name" value="Sig_transdc_His_kin-like_C"/>
</dbReference>
<comment type="catalytic activity">
    <reaction evidence="1">
        <text>ATP + protein L-histidine = ADP + protein N-phospho-L-histidine.</text>
        <dbReference type="EC" id="2.7.13.3"/>
    </reaction>
</comment>
<evidence type="ECO:0000256" key="7">
    <source>
        <dbReference type="ARBA" id="ARBA00022692"/>
    </source>
</evidence>
<feature type="domain" description="HAMP" evidence="16">
    <location>
        <begin position="176"/>
        <end position="229"/>
    </location>
</feature>
<keyword evidence="11 14" id="KW-1133">Transmembrane helix</keyword>
<dbReference type="Gene3D" id="1.10.287.130">
    <property type="match status" value="1"/>
</dbReference>
<dbReference type="InterPro" id="IPR050398">
    <property type="entry name" value="HssS/ArlS-like"/>
</dbReference>
<dbReference type="GO" id="GO:0016301">
    <property type="term" value="F:kinase activity"/>
    <property type="evidence" value="ECO:0007669"/>
    <property type="project" value="UniProtKB-KW"/>
</dbReference>
<dbReference type="PROSITE" id="PS50109">
    <property type="entry name" value="HIS_KIN"/>
    <property type="match status" value="1"/>
</dbReference>
<comment type="caution">
    <text evidence="17">The sequence shown here is derived from an EMBL/GenBank/DDBJ whole genome shotgun (WGS) entry which is preliminary data.</text>
</comment>
<dbReference type="SMART" id="SM00387">
    <property type="entry name" value="HATPase_c"/>
    <property type="match status" value="1"/>
</dbReference>
<dbReference type="SMART" id="SM00388">
    <property type="entry name" value="HisKA"/>
    <property type="match status" value="1"/>
</dbReference>
<accession>A0ABS1KXS7</accession>
<dbReference type="InterPro" id="IPR003661">
    <property type="entry name" value="HisK_dim/P_dom"/>
</dbReference>
<dbReference type="InterPro" id="IPR036097">
    <property type="entry name" value="HisK_dim/P_sf"/>
</dbReference>
<dbReference type="InterPro" id="IPR005467">
    <property type="entry name" value="His_kinase_dom"/>
</dbReference>
<organism evidence="17 18">
    <name type="scientific">Chryseolinea lacunae</name>
    <dbReference type="NCBI Taxonomy" id="2801331"/>
    <lineage>
        <taxon>Bacteria</taxon>
        <taxon>Pseudomonadati</taxon>
        <taxon>Bacteroidota</taxon>
        <taxon>Cytophagia</taxon>
        <taxon>Cytophagales</taxon>
        <taxon>Fulvivirgaceae</taxon>
        <taxon>Chryseolinea</taxon>
    </lineage>
</organism>
<dbReference type="Pfam" id="PF02518">
    <property type="entry name" value="HATPase_c"/>
    <property type="match status" value="1"/>
</dbReference>
<keyword evidence="5" id="KW-0597">Phosphoprotein</keyword>
<dbReference type="InterPro" id="IPR003594">
    <property type="entry name" value="HATPase_dom"/>
</dbReference>
<feature type="transmembrane region" description="Helical" evidence="14">
    <location>
        <begin position="7"/>
        <end position="30"/>
    </location>
</feature>
<dbReference type="SUPFAM" id="SSF158472">
    <property type="entry name" value="HAMP domain-like"/>
    <property type="match status" value="1"/>
</dbReference>
<evidence type="ECO:0000313" key="18">
    <source>
        <dbReference type="Proteomes" id="UP000613030"/>
    </source>
</evidence>